<dbReference type="PhylomeDB" id="Q564Q9"/>
<dbReference type="UCSC" id="Y6G8.5">
    <property type="organism name" value="c. elegans"/>
</dbReference>
<dbReference type="eggNOG" id="ENOG502TK2P">
    <property type="taxonomic scope" value="Eukaryota"/>
</dbReference>
<dbReference type="AGR" id="WB:WBGene00044207"/>
<protein>
    <submittedName>
        <fullName evidence="1">Fuz_longin_1 domain-containing protein</fullName>
    </submittedName>
</protein>
<dbReference type="PANTHER" id="PTHR23014">
    <property type="entry name" value="F-BOX A PROTEIN"/>
    <property type="match status" value="1"/>
</dbReference>
<dbReference type="RefSeq" id="NP_001024284.3">
    <property type="nucleotide sequence ID" value="NM_001029113.3"/>
</dbReference>
<dbReference type="Proteomes" id="UP000001940">
    <property type="component" value="Chromosome V"/>
</dbReference>
<dbReference type="HOGENOM" id="CLU_1653710_0_0_1"/>
<dbReference type="CTD" id="3565848"/>
<dbReference type="EMBL" id="BX284605">
    <property type="protein sequence ID" value="CAI79258.4"/>
    <property type="molecule type" value="Genomic_DNA"/>
</dbReference>
<dbReference type="GeneID" id="3565848"/>
<evidence type="ECO:0000313" key="1">
    <source>
        <dbReference type="EMBL" id="CAI79258.4"/>
    </source>
</evidence>
<organism evidence="1 2">
    <name type="scientific">Caenorhabditis elegans</name>
    <dbReference type="NCBI Taxonomy" id="6239"/>
    <lineage>
        <taxon>Eukaryota</taxon>
        <taxon>Metazoa</taxon>
        <taxon>Ecdysozoa</taxon>
        <taxon>Nematoda</taxon>
        <taxon>Chromadorea</taxon>
        <taxon>Rhabditida</taxon>
        <taxon>Rhabditina</taxon>
        <taxon>Rhabditomorpha</taxon>
        <taxon>Rhabditoidea</taxon>
        <taxon>Rhabditidae</taxon>
        <taxon>Peloderinae</taxon>
        <taxon>Caenorhabditis</taxon>
    </lineage>
</organism>
<gene>
    <name evidence="1" type="ORF">CELE_Y6G8.5</name>
    <name evidence="1 3" type="ORF">Y6G8.5</name>
</gene>
<sequence>MDQIQKYPIVEVYITVENNQISATYVLYYKTDQKPVTLTYHNCSLGCQRVQDQMEELLENQDFMKLFIENLSTSLAMNNVLSFLSIAMFGKSSSLLNDDISNTFLSDFKEMLQKRDNSLVLNEITISFRSVTIRRYIISIVKSCHPEIFKTLKVSVIAEN</sequence>
<reference evidence="1 2" key="1">
    <citation type="journal article" date="1998" name="Science">
        <title>Genome sequence of the nematode C. elegans: a platform for investigating biology.</title>
        <authorList>
            <consortium name="The C. elegans sequencing consortium"/>
            <person name="Sulson J.E."/>
            <person name="Waterston R."/>
        </authorList>
    </citation>
    <scope>NUCLEOTIDE SEQUENCE [LARGE SCALE GENOMIC DNA]</scope>
    <source>
        <strain evidence="1 2">Bristol N2</strain>
    </source>
</reference>
<dbReference type="WormBase" id="Y6G8.5a">
    <property type="protein sequence ID" value="CE43054"/>
    <property type="gene ID" value="WBGene00044207"/>
</dbReference>
<dbReference type="PaxDb" id="6239-Y6G8.5a"/>
<dbReference type="KEGG" id="cel:CELE_Y6G8.5"/>
<proteinExistence type="predicted"/>
<evidence type="ECO:0000313" key="3">
    <source>
        <dbReference type="WormBase" id="Y6G8.5a"/>
    </source>
</evidence>
<accession>Q564Q9</accession>
<dbReference type="PANTHER" id="PTHR23014:SF1">
    <property type="entry name" value="DUF38 DOMAIN-CONTAINING PROTEIN-RELATED"/>
    <property type="match status" value="1"/>
</dbReference>
<dbReference type="AlphaFoldDB" id="Q564Q9"/>
<dbReference type="InParanoid" id="Q564Q9"/>
<dbReference type="Bgee" id="WBGene00044207">
    <property type="expression patterns" value="Expressed in adult organism and 1 other cell type or tissue"/>
</dbReference>
<evidence type="ECO:0000313" key="2">
    <source>
        <dbReference type="Proteomes" id="UP000001940"/>
    </source>
</evidence>
<name>Q564Q9_CAEEL</name>
<dbReference type="FunCoup" id="Q564Q9">
    <property type="interactions" value="2"/>
</dbReference>
<keyword evidence="2" id="KW-1185">Reference proteome</keyword>